<reference evidence="1" key="2">
    <citation type="journal article" date="2022" name="New Phytol.">
        <title>Evolutionary transition to the ectomycorrhizal habit in the genomes of a hyperdiverse lineage of mushroom-forming fungi.</title>
        <authorList>
            <person name="Looney B."/>
            <person name="Miyauchi S."/>
            <person name="Morin E."/>
            <person name="Drula E."/>
            <person name="Courty P.E."/>
            <person name="Kohler A."/>
            <person name="Kuo A."/>
            <person name="LaButti K."/>
            <person name="Pangilinan J."/>
            <person name="Lipzen A."/>
            <person name="Riley R."/>
            <person name="Andreopoulos W."/>
            <person name="He G."/>
            <person name="Johnson J."/>
            <person name="Nolan M."/>
            <person name="Tritt A."/>
            <person name="Barry K.W."/>
            <person name="Grigoriev I.V."/>
            <person name="Nagy L.G."/>
            <person name="Hibbett D."/>
            <person name="Henrissat B."/>
            <person name="Matheny P.B."/>
            <person name="Labbe J."/>
            <person name="Martin F.M."/>
        </authorList>
    </citation>
    <scope>NUCLEOTIDE SEQUENCE</scope>
    <source>
        <strain evidence="1">FP105234-sp</strain>
    </source>
</reference>
<dbReference type="EMBL" id="MU276299">
    <property type="protein sequence ID" value="KAI0039483.1"/>
    <property type="molecule type" value="Genomic_DNA"/>
</dbReference>
<comment type="caution">
    <text evidence="1">The sequence shown here is derived from an EMBL/GenBank/DDBJ whole genome shotgun (WGS) entry which is preliminary data.</text>
</comment>
<keyword evidence="2" id="KW-1185">Reference proteome</keyword>
<dbReference type="Proteomes" id="UP000814033">
    <property type="component" value="Unassembled WGS sequence"/>
</dbReference>
<sequence length="555" mass="60929">MVGLTKANTRGRKKTRGQLRLPGEVPSSGPGILRAPVPARKPTHEHESTRLRRPNMNTKRSLEKQLDQFENLNRRKLKKLKEVLDNAVQIDVDLRELAAIARKLTEDGVKDLLKYSPAFRSIFLCTSQSKSAVFFKWDHAHYLNKYATKFKPKMSADQLGRGAADGYRAEGENKIGCMHVSPGWHEIGRPNAPLRPSLIGHQASRGRYTEAASAAPGQATPPSATPSSDASGADAPTEPAEEPIAEVLFFVLLVIAWVNRIANGHSVKKEKHKEAKQVPNRVAVLEMLRCDLGTAALSVHDYQDHYAVGQVSGPPMRVYWSGSPQASEGKTQAPTIHMDAEWGLLHQLLKSTMSSVTSVNVSVDLDAMESFKTRKKALSPDAQDTQAELSLGTRVPNIKAYLKEERHLSLQLQRLDDAPDRTPLDLQFPRPLLLTRTRSLAMQGLGASFPRPPAPILIASSSTFGDCASSPPPVIEDELTRCLEAFGRARNIADEVIMAAVVGLDETGYSSDLLDAPTVMRIQELTGLKEGQAYQLQRFAVAWSGKIAGKRARRA</sequence>
<proteinExistence type="predicted"/>
<gene>
    <name evidence="1" type="ORF">FA95DRAFT_1612541</name>
</gene>
<accession>A0ACB8R648</accession>
<organism evidence="1 2">
    <name type="scientific">Auriscalpium vulgare</name>
    <dbReference type="NCBI Taxonomy" id="40419"/>
    <lineage>
        <taxon>Eukaryota</taxon>
        <taxon>Fungi</taxon>
        <taxon>Dikarya</taxon>
        <taxon>Basidiomycota</taxon>
        <taxon>Agaricomycotina</taxon>
        <taxon>Agaricomycetes</taxon>
        <taxon>Russulales</taxon>
        <taxon>Auriscalpiaceae</taxon>
        <taxon>Auriscalpium</taxon>
    </lineage>
</organism>
<reference evidence="1" key="1">
    <citation type="submission" date="2021-02" db="EMBL/GenBank/DDBJ databases">
        <authorList>
            <consortium name="DOE Joint Genome Institute"/>
            <person name="Ahrendt S."/>
            <person name="Looney B.P."/>
            <person name="Miyauchi S."/>
            <person name="Morin E."/>
            <person name="Drula E."/>
            <person name="Courty P.E."/>
            <person name="Chicoki N."/>
            <person name="Fauchery L."/>
            <person name="Kohler A."/>
            <person name="Kuo A."/>
            <person name="Labutti K."/>
            <person name="Pangilinan J."/>
            <person name="Lipzen A."/>
            <person name="Riley R."/>
            <person name="Andreopoulos W."/>
            <person name="He G."/>
            <person name="Johnson J."/>
            <person name="Barry K.W."/>
            <person name="Grigoriev I.V."/>
            <person name="Nagy L."/>
            <person name="Hibbett D."/>
            <person name="Henrissat B."/>
            <person name="Matheny P.B."/>
            <person name="Labbe J."/>
            <person name="Martin F."/>
        </authorList>
    </citation>
    <scope>NUCLEOTIDE SEQUENCE</scope>
    <source>
        <strain evidence="1">FP105234-sp</strain>
    </source>
</reference>
<name>A0ACB8R648_9AGAM</name>
<protein>
    <submittedName>
        <fullName evidence="1">Uncharacterized protein</fullName>
    </submittedName>
</protein>
<evidence type="ECO:0000313" key="2">
    <source>
        <dbReference type="Proteomes" id="UP000814033"/>
    </source>
</evidence>
<evidence type="ECO:0000313" key="1">
    <source>
        <dbReference type="EMBL" id="KAI0039483.1"/>
    </source>
</evidence>